<dbReference type="Pfam" id="PF03031">
    <property type="entry name" value="NIF"/>
    <property type="match status" value="1"/>
</dbReference>
<dbReference type="AlphaFoldDB" id="A0A9P6RDN3"/>
<evidence type="ECO:0000313" key="3">
    <source>
        <dbReference type="EMBL" id="KAG0316362.1"/>
    </source>
</evidence>
<evidence type="ECO:0000256" key="1">
    <source>
        <dbReference type="SAM" id="MobiDB-lite"/>
    </source>
</evidence>
<dbReference type="NCBIfam" id="TIGR02251">
    <property type="entry name" value="HIF-SF_euk"/>
    <property type="match status" value="1"/>
</dbReference>
<dbReference type="FunFam" id="3.40.50.1000:FF:000093">
    <property type="entry name" value="NLI interacting factor-like phosphatase family protein"/>
    <property type="match status" value="1"/>
</dbReference>
<feature type="compositionally biased region" description="Polar residues" evidence="1">
    <location>
        <begin position="186"/>
        <end position="200"/>
    </location>
</feature>
<dbReference type="InterPro" id="IPR011948">
    <property type="entry name" value="Dullard_phosphatase"/>
</dbReference>
<accession>A0A9P6RDN3</accession>
<dbReference type="CDD" id="cd07521">
    <property type="entry name" value="HAD_FCP1-like"/>
    <property type="match status" value="1"/>
</dbReference>
<dbReference type="GO" id="GO:0016791">
    <property type="term" value="F:phosphatase activity"/>
    <property type="evidence" value="ECO:0007669"/>
    <property type="project" value="InterPro"/>
</dbReference>
<feature type="compositionally biased region" description="Low complexity" evidence="1">
    <location>
        <begin position="201"/>
        <end position="215"/>
    </location>
</feature>
<dbReference type="InterPro" id="IPR036412">
    <property type="entry name" value="HAD-like_sf"/>
</dbReference>
<evidence type="ECO:0000259" key="2">
    <source>
        <dbReference type="PROSITE" id="PS50969"/>
    </source>
</evidence>
<keyword evidence="4" id="KW-1185">Reference proteome</keyword>
<dbReference type="OrthoDB" id="277011at2759"/>
<dbReference type="SUPFAM" id="SSF56784">
    <property type="entry name" value="HAD-like"/>
    <property type="match status" value="1"/>
</dbReference>
<sequence>MASPAALSSSTTAAAGAGVTGTPSTTFQISAPAASLSVALCRSIVLKYIYLTYLCLCQLLALPSAAVQKILRQWRSRGQQQVGEAGVQAQGQVKGTGTGIVGVGAVGEKFLQTYTLDNHLGHYHVDGNKSSNKEDVTLGNTMITTTTTSSSYSNTNNGNSMLRRSSRFKSRSDLEEIAQSSSSSSILNPSARRNSGPGSRSSFSNVSTAVAAASGSGYGTDSMVEDGSGDNSARGGFNSSNIDNTRLRQRTGRPMSGLGVLQGHGHGHGGIGSRKKTLVLDLDETLIHSTSRGSRAQGYMVEVLVDRHACLYYVYKRPHVDYFLKKVSEWYKLVIFTASMAEYADPVIDWLDQSRTLFEKRYFRQACFFRNGSYLKDLTVIDQDLSSVCLLDNSPVSYSLNKENGIPIDSWIDDPTDEALLDLLPFLDALRFTEDVRSILSLRTI</sequence>
<dbReference type="InterPro" id="IPR004274">
    <property type="entry name" value="FCP1_dom"/>
</dbReference>
<organism evidence="3 4">
    <name type="scientific">Dissophora globulifera</name>
    <dbReference type="NCBI Taxonomy" id="979702"/>
    <lineage>
        <taxon>Eukaryota</taxon>
        <taxon>Fungi</taxon>
        <taxon>Fungi incertae sedis</taxon>
        <taxon>Mucoromycota</taxon>
        <taxon>Mortierellomycotina</taxon>
        <taxon>Mortierellomycetes</taxon>
        <taxon>Mortierellales</taxon>
        <taxon>Mortierellaceae</taxon>
        <taxon>Dissophora</taxon>
    </lineage>
</organism>
<reference evidence="3" key="1">
    <citation type="journal article" date="2020" name="Fungal Divers.">
        <title>Resolving the Mortierellaceae phylogeny through synthesis of multi-gene phylogenetics and phylogenomics.</title>
        <authorList>
            <person name="Vandepol N."/>
            <person name="Liber J."/>
            <person name="Desiro A."/>
            <person name="Na H."/>
            <person name="Kennedy M."/>
            <person name="Barry K."/>
            <person name="Grigoriev I.V."/>
            <person name="Miller A.N."/>
            <person name="O'Donnell K."/>
            <person name="Stajich J.E."/>
            <person name="Bonito G."/>
        </authorList>
    </citation>
    <scope>NUCLEOTIDE SEQUENCE</scope>
    <source>
        <strain evidence="3">REB-010B</strain>
    </source>
</reference>
<feature type="domain" description="FCP1 homology" evidence="2">
    <location>
        <begin position="271"/>
        <end position="430"/>
    </location>
</feature>
<feature type="compositionally biased region" description="Low complexity" evidence="1">
    <location>
        <begin position="145"/>
        <end position="160"/>
    </location>
</feature>
<name>A0A9P6RDN3_9FUNG</name>
<dbReference type="Gene3D" id="3.40.50.1000">
    <property type="entry name" value="HAD superfamily/HAD-like"/>
    <property type="match status" value="1"/>
</dbReference>
<comment type="caution">
    <text evidence="3">The sequence shown here is derived from an EMBL/GenBank/DDBJ whole genome shotgun (WGS) entry which is preliminary data.</text>
</comment>
<dbReference type="PROSITE" id="PS50969">
    <property type="entry name" value="FCP1"/>
    <property type="match status" value="1"/>
</dbReference>
<feature type="region of interest" description="Disordered" evidence="1">
    <location>
        <begin position="145"/>
        <end position="254"/>
    </location>
</feature>
<evidence type="ECO:0000313" key="4">
    <source>
        <dbReference type="Proteomes" id="UP000738325"/>
    </source>
</evidence>
<dbReference type="EMBL" id="JAAAIP010000485">
    <property type="protein sequence ID" value="KAG0316362.1"/>
    <property type="molecule type" value="Genomic_DNA"/>
</dbReference>
<dbReference type="PANTHER" id="PTHR12210">
    <property type="entry name" value="DULLARD PROTEIN PHOSPHATASE"/>
    <property type="match status" value="1"/>
</dbReference>
<dbReference type="Proteomes" id="UP000738325">
    <property type="component" value="Unassembled WGS sequence"/>
</dbReference>
<dbReference type="InterPro" id="IPR023214">
    <property type="entry name" value="HAD_sf"/>
</dbReference>
<gene>
    <name evidence="3" type="primary">NEM1</name>
    <name evidence="3" type="ORF">BGZ99_006931</name>
</gene>
<dbReference type="InterPro" id="IPR050365">
    <property type="entry name" value="TIM50"/>
</dbReference>
<protein>
    <submittedName>
        <fullName evidence="3">Nuclear envelope morphology protein 1</fullName>
    </submittedName>
</protein>
<proteinExistence type="predicted"/>
<dbReference type="SMART" id="SM00577">
    <property type="entry name" value="CPDc"/>
    <property type="match status" value="1"/>
</dbReference>